<dbReference type="Proteomes" id="UP000233769">
    <property type="component" value="Chromosome tk0001"/>
</dbReference>
<gene>
    <name evidence="1" type="ORF">TK0001_6100</name>
</gene>
<name>A0A2N9AZC3_METEX</name>
<protein>
    <submittedName>
        <fullName evidence="1">Uncharacterized protein</fullName>
    </submittedName>
</protein>
<reference evidence="2" key="1">
    <citation type="submission" date="2017-10" db="EMBL/GenBank/DDBJ databases">
        <authorList>
            <person name="Regsiter A."/>
            <person name="William W."/>
        </authorList>
    </citation>
    <scope>NUCLEOTIDE SEQUENCE [LARGE SCALE GENOMIC DNA]</scope>
</reference>
<dbReference type="EMBL" id="LT962688">
    <property type="protein sequence ID" value="SOR32659.1"/>
    <property type="molecule type" value="Genomic_DNA"/>
</dbReference>
<organism evidence="1 2">
    <name type="scientific">Methylorubrum extorquens</name>
    <name type="common">Methylobacterium dichloromethanicum</name>
    <name type="synonym">Methylobacterium extorquens</name>
    <dbReference type="NCBI Taxonomy" id="408"/>
    <lineage>
        <taxon>Bacteria</taxon>
        <taxon>Pseudomonadati</taxon>
        <taxon>Pseudomonadota</taxon>
        <taxon>Alphaproteobacteria</taxon>
        <taxon>Hyphomicrobiales</taxon>
        <taxon>Methylobacteriaceae</taxon>
        <taxon>Methylorubrum</taxon>
    </lineage>
</organism>
<dbReference type="AlphaFoldDB" id="A0A2N9AZC3"/>
<evidence type="ECO:0000313" key="1">
    <source>
        <dbReference type="EMBL" id="SOR32659.1"/>
    </source>
</evidence>
<sequence>MCRMTFGSFAARCGLRPLHLALLSLALGFDAGITRQLADGLLHRTLGFGGGRRFQAVGHEHLASDWEKPGRLEMSARARQSIVSKYQ</sequence>
<proteinExistence type="predicted"/>
<accession>A0A2N9AZC3</accession>
<evidence type="ECO:0000313" key="2">
    <source>
        <dbReference type="Proteomes" id="UP000233769"/>
    </source>
</evidence>